<dbReference type="EMBL" id="BQNB010013021">
    <property type="protein sequence ID" value="GJT10865.1"/>
    <property type="molecule type" value="Genomic_DNA"/>
</dbReference>
<feature type="compositionally biased region" description="Basic and acidic residues" evidence="2">
    <location>
        <begin position="753"/>
        <end position="762"/>
    </location>
</feature>
<evidence type="ECO:0000256" key="2">
    <source>
        <dbReference type="SAM" id="MobiDB-lite"/>
    </source>
</evidence>
<feature type="compositionally biased region" description="Polar residues" evidence="2">
    <location>
        <begin position="125"/>
        <end position="137"/>
    </location>
</feature>
<comment type="caution">
    <text evidence="3">The sequence shown here is derived from an EMBL/GenBank/DDBJ whole genome shotgun (WGS) entry which is preliminary data.</text>
</comment>
<feature type="region of interest" description="Disordered" evidence="2">
    <location>
        <begin position="1095"/>
        <end position="1115"/>
    </location>
</feature>
<accession>A0ABQ5B7Q9</accession>
<evidence type="ECO:0000256" key="1">
    <source>
        <dbReference type="SAM" id="Coils"/>
    </source>
</evidence>
<dbReference type="InterPro" id="IPR012337">
    <property type="entry name" value="RNaseH-like_sf"/>
</dbReference>
<proteinExistence type="predicted"/>
<feature type="region of interest" description="Disordered" evidence="2">
    <location>
        <begin position="125"/>
        <end position="151"/>
    </location>
</feature>
<feature type="coiled-coil region" evidence="1">
    <location>
        <begin position="1165"/>
        <end position="1199"/>
    </location>
</feature>
<name>A0ABQ5B7Q9_9ASTR</name>
<reference evidence="3" key="1">
    <citation type="journal article" date="2022" name="Int. J. Mol. Sci.">
        <title>Draft Genome of Tanacetum Coccineum: Genomic Comparison of Closely Related Tanacetum-Family Plants.</title>
        <authorList>
            <person name="Yamashiro T."/>
            <person name="Shiraishi A."/>
            <person name="Nakayama K."/>
            <person name="Satake H."/>
        </authorList>
    </citation>
    <scope>NUCLEOTIDE SEQUENCE</scope>
</reference>
<keyword evidence="4" id="KW-1185">Reference proteome</keyword>
<dbReference type="SUPFAM" id="SSF53098">
    <property type="entry name" value="Ribonuclease H-like"/>
    <property type="match status" value="1"/>
</dbReference>
<protein>
    <submittedName>
        <fullName evidence="3">Ribonuclease H-like domain-containing protein</fullName>
    </submittedName>
</protein>
<gene>
    <name evidence="3" type="ORF">Tco_0857907</name>
</gene>
<keyword evidence="1" id="KW-0175">Coiled coil</keyword>
<dbReference type="Proteomes" id="UP001151760">
    <property type="component" value="Unassembled WGS sequence"/>
</dbReference>
<evidence type="ECO:0000313" key="4">
    <source>
        <dbReference type="Proteomes" id="UP001151760"/>
    </source>
</evidence>
<evidence type="ECO:0000313" key="3">
    <source>
        <dbReference type="EMBL" id="GJT10865.1"/>
    </source>
</evidence>
<reference evidence="3" key="2">
    <citation type="submission" date="2022-01" db="EMBL/GenBank/DDBJ databases">
        <authorList>
            <person name="Yamashiro T."/>
            <person name="Shiraishi A."/>
            <person name="Satake H."/>
            <person name="Nakayama K."/>
        </authorList>
    </citation>
    <scope>NUCLEOTIDE SEQUENCE</scope>
</reference>
<sequence length="1207" mass="137696">MSANDKFGLGYGDHRYDGILSYENEVLQSVFMNKESEIENQPLYDRFVTAEGMHVVPPPMTGNYMPSGPEIEVDYSQFTYGPKQTQPSESESQSSEFDTCMSACCFIEEYESDSEDEYVSIPTKQQETPSFANQQVKTPRENVKSQFTHSQKPKVDKKDLGYGFTVRACFVCGSLNHLIRDCDFHEKRMARKAELNNGWNNVQRVNKQNQFVPSAVLTRTGIIPVNTAKASSTKNFSTARQSFNRQTVLTSTAMKVNTVKPIVNRVRPANVFYKTHSPSSRPFKKTTVLRTKFSNQKLNTAKVNAVSTVGGQRETAVKSSAGCNWRPQRNNWHNFSKYNSGSNLRKCYTFKDPIGRLKPKQAWGNTKTVKLDFEDACFVKELQHFNLFSVSQICDKKNKVMFTDSEWDWLFNSKGTTDESNKFGIGDSFLHNTFWAEAVSTACYVLNRVLVTKPHNKTPYELLTDDKLEKKTIFHTVAKIEFVTPKQQEKPVSKPVKYAEMYWSQSPRGNQRNWNNQKLTAITIKENGWYLGIIIKGLITIIRLKAHPSAHRNMVPRAVLMKTDLRSLNTARPVNTAHPKTMIYKSWLPKQMTQALLPKLDSDEVAKALLLPHDRCTRNTIGAGDRKRGSALKFRMSIKSSTGLGIVHFSSFMNEGIALTRRTLNLPPPRFSRAKREIMGLYEIRLCWEEILSRRRDIKMEDEMRNIRKGTHDIAAYKQPIQRIVLLCPKVVPSIRMAHGLMEQKVQGWKEKNAEQNKRKWEGGNQGSNQGNRVIKPGIQPVTTTVTIENKNYRSEWRFMAHYSSSRCKCESRGQPAPNCNSVQQCSILEIVPGEMQINVEKGDILLTPSEMKELSEQLKELLEKDHSARASHLGDLALWKLPLSEIRYHLGKANVVADALSRKVREKPLRVRSLVMSTYTDLSERILKAQLEAVKQENVKAENLGRLLKPIFKIHSTGFALRVAKVTSSIIDLQTSAATMKFMNGSGTYYYDFVTGPSETSSDRDSHFRLGFEVTSKRLRDRTLNNSTAYSPEELWSKVRELTNSEDAVSVAASPVCWNEVGDSQLTGTELIRETTKSHSNYEPFAHMLEAEQKRSENQANLHAGQQEANPNAGTEDIIDARDSEIEDESAQDCFVRPIWPSYSLKITPVVQTDDKREGPREEEQVFMDELERLKRQEKEANEEAELYRKKFEQENRELSYTSRSC</sequence>
<feature type="region of interest" description="Disordered" evidence="2">
    <location>
        <begin position="753"/>
        <end position="776"/>
    </location>
</feature>
<organism evidence="3 4">
    <name type="scientific">Tanacetum coccineum</name>
    <dbReference type="NCBI Taxonomy" id="301880"/>
    <lineage>
        <taxon>Eukaryota</taxon>
        <taxon>Viridiplantae</taxon>
        <taxon>Streptophyta</taxon>
        <taxon>Embryophyta</taxon>
        <taxon>Tracheophyta</taxon>
        <taxon>Spermatophyta</taxon>
        <taxon>Magnoliopsida</taxon>
        <taxon>eudicotyledons</taxon>
        <taxon>Gunneridae</taxon>
        <taxon>Pentapetalae</taxon>
        <taxon>asterids</taxon>
        <taxon>campanulids</taxon>
        <taxon>Asterales</taxon>
        <taxon>Asteraceae</taxon>
        <taxon>Asteroideae</taxon>
        <taxon>Anthemideae</taxon>
        <taxon>Anthemidinae</taxon>
        <taxon>Tanacetum</taxon>
    </lineage>
</organism>